<gene>
    <name evidence="1" type="ORF">K443DRAFT_572795</name>
</gene>
<reference evidence="1 2" key="1">
    <citation type="submission" date="2014-04" db="EMBL/GenBank/DDBJ databases">
        <authorList>
            <consortium name="DOE Joint Genome Institute"/>
            <person name="Kuo A."/>
            <person name="Kohler A."/>
            <person name="Nagy L.G."/>
            <person name="Floudas D."/>
            <person name="Copeland A."/>
            <person name="Barry K.W."/>
            <person name="Cichocki N."/>
            <person name="Veneault-Fourrey C."/>
            <person name="LaButti K."/>
            <person name="Lindquist E.A."/>
            <person name="Lipzen A."/>
            <person name="Lundell T."/>
            <person name="Morin E."/>
            <person name="Murat C."/>
            <person name="Sun H."/>
            <person name="Tunlid A."/>
            <person name="Henrissat B."/>
            <person name="Grigoriev I.V."/>
            <person name="Hibbett D.S."/>
            <person name="Martin F."/>
            <person name="Nordberg H.P."/>
            <person name="Cantor M.N."/>
            <person name="Hua S.X."/>
        </authorList>
    </citation>
    <scope>NUCLEOTIDE SEQUENCE [LARGE SCALE GENOMIC DNA]</scope>
    <source>
        <strain evidence="1 2">LaAM-08-1</strain>
    </source>
</reference>
<evidence type="ECO:0000313" key="2">
    <source>
        <dbReference type="Proteomes" id="UP000054477"/>
    </source>
</evidence>
<organism evidence="1 2">
    <name type="scientific">Laccaria amethystina LaAM-08-1</name>
    <dbReference type="NCBI Taxonomy" id="1095629"/>
    <lineage>
        <taxon>Eukaryota</taxon>
        <taxon>Fungi</taxon>
        <taxon>Dikarya</taxon>
        <taxon>Basidiomycota</taxon>
        <taxon>Agaricomycotina</taxon>
        <taxon>Agaricomycetes</taxon>
        <taxon>Agaricomycetidae</taxon>
        <taxon>Agaricales</taxon>
        <taxon>Agaricineae</taxon>
        <taxon>Hydnangiaceae</taxon>
        <taxon>Laccaria</taxon>
    </lineage>
</organism>
<sequence length="70" mass="7703">MMLSILTSKRQPLRLQRGKDFVLPLLRLQQHTMKLPFGLLTIPLLGCHVVLGSTIADPGCSGGRPAQRPE</sequence>
<keyword evidence="2" id="KW-1185">Reference proteome</keyword>
<proteinExistence type="predicted"/>
<evidence type="ECO:0000313" key="1">
    <source>
        <dbReference type="EMBL" id="KIK01350.1"/>
    </source>
</evidence>
<dbReference type="AlphaFoldDB" id="A0A0C9WRS5"/>
<dbReference type="EMBL" id="KN838608">
    <property type="protein sequence ID" value="KIK01350.1"/>
    <property type="molecule type" value="Genomic_DNA"/>
</dbReference>
<accession>A0A0C9WRS5</accession>
<name>A0A0C9WRS5_9AGAR</name>
<dbReference type="HOGENOM" id="CLU_2758183_0_0_1"/>
<reference evidence="2" key="2">
    <citation type="submission" date="2015-01" db="EMBL/GenBank/DDBJ databases">
        <title>Evolutionary Origins and Diversification of the Mycorrhizal Mutualists.</title>
        <authorList>
            <consortium name="DOE Joint Genome Institute"/>
            <consortium name="Mycorrhizal Genomics Consortium"/>
            <person name="Kohler A."/>
            <person name="Kuo A."/>
            <person name="Nagy L.G."/>
            <person name="Floudas D."/>
            <person name="Copeland A."/>
            <person name="Barry K.W."/>
            <person name="Cichocki N."/>
            <person name="Veneault-Fourrey C."/>
            <person name="LaButti K."/>
            <person name="Lindquist E.A."/>
            <person name="Lipzen A."/>
            <person name="Lundell T."/>
            <person name="Morin E."/>
            <person name="Murat C."/>
            <person name="Riley R."/>
            <person name="Ohm R."/>
            <person name="Sun H."/>
            <person name="Tunlid A."/>
            <person name="Henrissat B."/>
            <person name="Grigoriev I.V."/>
            <person name="Hibbett D.S."/>
            <person name="Martin F."/>
        </authorList>
    </citation>
    <scope>NUCLEOTIDE SEQUENCE [LARGE SCALE GENOMIC DNA]</scope>
    <source>
        <strain evidence="2">LaAM-08-1</strain>
    </source>
</reference>
<protein>
    <submittedName>
        <fullName evidence="1">Uncharacterized protein</fullName>
    </submittedName>
</protein>
<dbReference type="Proteomes" id="UP000054477">
    <property type="component" value="Unassembled WGS sequence"/>
</dbReference>